<dbReference type="Proteomes" id="UP000774000">
    <property type="component" value="Unassembled WGS sequence"/>
</dbReference>
<feature type="transmembrane region" description="Helical" evidence="1">
    <location>
        <begin position="49"/>
        <end position="78"/>
    </location>
</feature>
<name>A0A938XYE7_9FIRM</name>
<evidence type="ECO:0000313" key="3">
    <source>
        <dbReference type="Proteomes" id="UP000774000"/>
    </source>
</evidence>
<organism evidence="2 3">
    <name type="scientific">Halanaerobacter jeridensis</name>
    <dbReference type="NCBI Taxonomy" id="706427"/>
    <lineage>
        <taxon>Bacteria</taxon>
        <taxon>Bacillati</taxon>
        <taxon>Bacillota</taxon>
        <taxon>Clostridia</taxon>
        <taxon>Halanaerobiales</taxon>
        <taxon>Halobacteroidaceae</taxon>
        <taxon>Halanaerobacter</taxon>
    </lineage>
</organism>
<proteinExistence type="predicted"/>
<keyword evidence="1" id="KW-0812">Transmembrane</keyword>
<keyword evidence="1" id="KW-0472">Membrane</keyword>
<feature type="transmembrane region" description="Helical" evidence="1">
    <location>
        <begin position="7"/>
        <end position="29"/>
    </location>
</feature>
<dbReference type="AlphaFoldDB" id="A0A938XYE7"/>
<dbReference type="InterPro" id="IPR008407">
    <property type="entry name" value="Brnchd-chn_aa_trnsp_AzlD"/>
</dbReference>
<keyword evidence="3" id="KW-1185">Reference proteome</keyword>
<dbReference type="Pfam" id="PF05437">
    <property type="entry name" value="AzlD"/>
    <property type="match status" value="1"/>
</dbReference>
<keyword evidence="1" id="KW-1133">Transmembrane helix</keyword>
<protein>
    <submittedName>
        <fullName evidence="2">Branched-subunit amino acid transport protein</fullName>
    </submittedName>
</protein>
<evidence type="ECO:0000313" key="2">
    <source>
        <dbReference type="EMBL" id="MBM7557972.1"/>
    </source>
</evidence>
<evidence type="ECO:0000256" key="1">
    <source>
        <dbReference type="SAM" id="Phobius"/>
    </source>
</evidence>
<accession>A0A938XYE7</accession>
<reference evidence="2" key="1">
    <citation type="submission" date="2021-01" db="EMBL/GenBank/DDBJ databases">
        <title>Genomic Encyclopedia of Type Strains, Phase IV (KMG-IV): sequencing the most valuable type-strain genomes for metagenomic binning, comparative biology and taxonomic classification.</title>
        <authorList>
            <person name="Goeker M."/>
        </authorList>
    </citation>
    <scope>NUCLEOTIDE SEQUENCE</scope>
    <source>
        <strain evidence="2">DSM 23230</strain>
    </source>
</reference>
<sequence>MKQLNNLILIIIGMAVVTYIPRLLPLALFSNLHLPPFFKRFLEFIPYTALSALIFPAILSATGSLGSAILGGIVAIALAYLEINLFLIVSSSIAGVLFWELLI</sequence>
<comment type="caution">
    <text evidence="2">The sequence shown here is derived from an EMBL/GenBank/DDBJ whole genome shotgun (WGS) entry which is preliminary data.</text>
</comment>
<dbReference type="RefSeq" id="WP_338035359.1">
    <property type="nucleotide sequence ID" value="NZ_JAFBDQ010000021.1"/>
</dbReference>
<dbReference type="EMBL" id="JAFBDQ010000021">
    <property type="protein sequence ID" value="MBM7557972.1"/>
    <property type="molecule type" value="Genomic_DNA"/>
</dbReference>
<gene>
    <name evidence="2" type="ORF">JOC47_002841</name>
</gene>